<gene>
    <name evidence="1" type="ORF">EA797_21520</name>
</gene>
<dbReference type="OrthoDB" id="6058610at2"/>
<evidence type="ECO:0000313" key="2">
    <source>
        <dbReference type="Proteomes" id="UP000269774"/>
    </source>
</evidence>
<dbReference type="AlphaFoldDB" id="A0A3M2HG90"/>
<protein>
    <submittedName>
        <fullName evidence="1">Uncharacterized protein</fullName>
    </submittedName>
</protein>
<dbReference type="Proteomes" id="UP000269774">
    <property type="component" value="Unassembled WGS sequence"/>
</dbReference>
<dbReference type="Pfam" id="PF26541">
    <property type="entry name" value="MafI2"/>
    <property type="match status" value="1"/>
</dbReference>
<sequence length="105" mass="11826">MSNFSAKQFLVLAVHQALLGEIHPQLRQASIEADDTIHLVRLRFEYDGAPNHIAWEKCSCAAAEVISSFPAPWIMDDEHLSVCSSSQLSPLKYIVYRRWEPSDAA</sequence>
<name>A0A3M2HG90_9GAMM</name>
<evidence type="ECO:0000313" key="1">
    <source>
        <dbReference type="EMBL" id="RMH87445.1"/>
    </source>
</evidence>
<reference evidence="1 2" key="1">
    <citation type="submission" date="2018-10" db="EMBL/GenBank/DDBJ databases">
        <title>Pseudomonas zhaodongensis NEAU-ST5-21(T) genome.</title>
        <authorList>
            <person name="Peng J."/>
            <person name="Liu Z.-P."/>
        </authorList>
    </citation>
    <scope>NUCLEOTIDE SEQUENCE [LARGE SCALE GENOMIC DNA]</scope>
    <source>
        <strain evidence="1 2">NEAU-ST5-21</strain>
    </source>
</reference>
<proteinExistence type="predicted"/>
<keyword evidence="2" id="KW-1185">Reference proteome</keyword>
<dbReference type="EMBL" id="RFFM01000014">
    <property type="protein sequence ID" value="RMH87445.1"/>
    <property type="molecule type" value="Genomic_DNA"/>
</dbReference>
<organism evidence="1 2">
    <name type="scientific">Stutzerimonas zhaodongensis</name>
    <dbReference type="NCBI Taxonomy" id="1176257"/>
    <lineage>
        <taxon>Bacteria</taxon>
        <taxon>Pseudomonadati</taxon>
        <taxon>Pseudomonadota</taxon>
        <taxon>Gammaproteobacteria</taxon>
        <taxon>Pseudomonadales</taxon>
        <taxon>Pseudomonadaceae</taxon>
        <taxon>Stutzerimonas</taxon>
    </lineage>
</organism>
<comment type="caution">
    <text evidence="1">The sequence shown here is derived from an EMBL/GenBank/DDBJ whole genome shotgun (WGS) entry which is preliminary data.</text>
</comment>
<accession>A0A3M2HG90</accession>
<dbReference type="InterPro" id="IPR058702">
    <property type="entry name" value="MafI2-like"/>
</dbReference>